<sequence>MGLRDSVMIELWESIKMGETVLFERVGEGDMTFGFYQLLDWAEKKGFRTVIVDVLDSYPAMVSKMKLMGFETEKLSELEAIKIGGLRKFGKIIAHIENISEPTVLVRKFKEAYQPLIENPSGKVLAVVVGLEKLFAVSDLTIRGAQTIISYLAGYVGLPNRLGIYFLKRDVLSGDKELSLKLLEDIATTVIRTEKKGHMIEFYIAKSLNKELEGVLFRI</sequence>
<reference evidence="1 2" key="1">
    <citation type="submission" date="2016-03" db="EMBL/GenBank/DDBJ databases">
        <title>Complete genome sequence of Thermococcus gorgonarius.</title>
        <authorList>
            <person name="Oger P.M."/>
        </authorList>
    </citation>
    <scope>NUCLEOTIDE SEQUENCE [LARGE SCALE GENOMIC DNA]</scope>
    <source>
        <strain evidence="1 2">W-12</strain>
    </source>
</reference>
<protein>
    <recommendedName>
        <fullName evidence="3">KaiC-like domain-containing protein</fullName>
    </recommendedName>
</protein>
<keyword evidence="2" id="KW-1185">Reference proteome</keyword>
<dbReference type="InterPro" id="IPR005489">
    <property type="entry name" value="DUF257"/>
</dbReference>
<organism evidence="1 2">
    <name type="scientific">Thermococcus gorgonarius</name>
    <dbReference type="NCBI Taxonomy" id="71997"/>
    <lineage>
        <taxon>Archaea</taxon>
        <taxon>Methanobacteriati</taxon>
        <taxon>Methanobacteriota</taxon>
        <taxon>Thermococci</taxon>
        <taxon>Thermococcales</taxon>
        <taxon>Thermococcaceae</taxon>
        <taxon>Thermococcus</taxon>
    </lineage>
</organism>
<dbReference type="AlphaFoldDB" id="A0A2Z2M493"/>
<dbReference type="Pfam" id="PF03192">
    <property type="entry name" value="DUF257"/>
    <property type="match status" value="1"/>
</dbReference>
<proteinExistence type="predicted"/>
<gene>
    <name evidence="1" type="ORF">A3K92_00065</name>
</gene>
<dbReference type="Gene3D" id="3.40.50.11570">
    <property type="entry name" value="Protein of unknown function DUF257"/>
    <property type="match status" value="1"/>
</dbReference>
<evidence type="ECO:0008006" key="3">
    <source>
        <dbReference type="Google" id="ProtNLM"/>
    </source>
</evidence>
<dbReference type="KEGG" id="tgg:A3K92_00065"/>
<evidence type="ECO:0000313" key="2">
    <source>
        <dbReference type="Proteomes" id="UP000250134"/>
    </source>
</evidence>
<dbReference type="EMBL" id="CP014855">
    <property type="protein sequence ID" value="ASI99985.1"/>
    <property type="molecule type" value="Genomic_DNA"/>
</dbReference>
<name>A0A2Z2M493_THEGO</name>
<accession>A0A2Z2M493</accession>
<evidence type="ECO:0000313" key="1">
    <source>
        <dbReference type="EMBL" id="ASI99985.1"/>
    </source>
</evidence>
<dbReference type="Proteomes" id="UP000250134">
    <property type="component" value="Chromosome"/>
</dbReference>